<keyword evidence="3" id="KW-1185">Reference proteome</keyword>
<proteinExistence type="predicted"/>
<dbReference type="EMBL" id="JAPWTK010000727">
    <property type="protein sequence ID" value="KAJ8936652.1"/>
    <property type="molecule type" value="Genomic_DNA"/>
</dbReference>
<evidence type="ECO:0000313" key="3">
    <source>
        <dbReference type="Proteomes" id="UP001162162"/>
    </source>
</evidence>
<feature type="compositionally biased region" description="Basic and acidic residues" evidence="1">
    <location>
        <begin position="153"/>
        <end position="162"/>
    </location>
</feature>
<dbReference type="Proteomes" id="UP001162162">
    <property type="component" value="Unassembled WGS sequence"/>
</dbReference>
<reference evidence="2" key="1">
    <citation type="journal article" date="2023" name="Insect Mol. Biol.">
        <title>Genome sequencing provides insights into the evolution of gene families encoding plant cell wall-degrading enzymes in longhorned beetles.</title>
        <authorList>
            <person name="Shin N.R."/>
            <person name="Okamura Y."/>
            <person name="Kirsch R."/>
            <person name="Pauchet Y."/>
        </authorList>
    </citation>
    <scope>NUCLEOTIDE SEQUENCE</scope>
    <source>
        <strain evidence="2">AMC_N1</strain>
    </source>
</reference>
<evidence type="ECO:0000313" key="2">
    <source>
        <dbReference type="EMBL" id="KAJ8936652.1"/>
    </source>
</evidence>
<evidence type="ECO:0000256" key="1">
    <source>
        <dbReference type="SAM" id="MobiDB-lite"/>
    </source>
</evidence>
<gene>
    <name evidence="2" type="ORF">NQ318_020702</name>
</gene>
<protein>
    <submittedName>
        <fullName evidence="2">Uncharacterized protein</fullName>
    </submittedName>
</protein>
<name>A0AAV8XDS5_9CUCU</name>
<accession>A0AAV8XDS5</accession>
<organism evidence="2 3">
    <name type="scientific">Aromia moschata</name>
    <dbReference type="NCBI Taxonomy" id="1265417"/>
    <lineage>
        <taxon>Eukaryota</taxon>
        <taxon>Metazoa</taxon>
        <taxon>Ecdysozoa</taxon>
        <taxon>Arthropoda</taxon>
        <taxon>Hexapoda</taxon>
        <taxon>Insecta</taxon>
        <taxon>Pterygota</taxon>
        <taxon>Neoptera</taxon>
        <taxon>Endopterygota</taxon>
        <taxon>Coleoptera</taxon>
        <taxon>Polyphaga</taxon>
        <taxon>Cucujiformia</taxon>
        <taxon>Chrysomeloidea</taxon>
        <taxon>Cerambycidae</taxon>
        <taxon>Cerambycinae</taxon>
        <taxon>Callichromatini</taxon>
        <taxon>Aromia</taxon>
    </lineage>
</organism>
<sequence>MYSQILHESFNMRKVYVKMAPKLLTPEQKESRMNICADILNNTDTDPGFVEAVKTKATEVLNQLTEADFQHRFQQRKTRMERCRDRQGEYIEGEKVATVIVINGCILNLSPCRIPSVNTISILFGSSVTNPLDARSLSPRPLVSDRGTGIDTRNTKKRDDHRASVQYEKANAYCYCLPLHNYEKEWANPIDMMCGV</sequence>
<comment type="caution">
    <text evidence="2">The sequence shown here is derived from an EMBL/GenBank/DDBJ whole genome shotgun (WGS) entry which is preliminary data.</text>
</comment>
<feature type="region of interest" description="Disordered" evidence="1">
    <location>
        <begin position="138"/>
        <end position="162"/>
    </location>
</feature>
<dbReference type="AlphaFoldDB" id="A0AAV8XDS5"/>